<organism evidence="4 5">
    <name type="scientific">Phycicoccus elongatus Lp2</name>
    <dbReference type="NCBI Taxonomy" id="1193181"/>
    <lineage>
        <taxon>Bacteria</taxon>
        <taxon>Bacillati</taxon>
        <taxon>Actinomycetota</taxon>
        <taxon>Actinomycetes</taxon>
        <taxon>Micrococcales</taxon>
        <taxon>Intrasporangiaceae</taxon>
        <taxon>Phycicoccus</taxon>
    </lineage>
</organism>
<evidence type="ECO:0000313" key="5">
    <source>
        <dbReference type="Proteomes" id="UP000013167"/>
    </source>
</evidence>
<keyword evidence="1" id="KW-0863">Zinc-finger</keyword>
<dbReference type="AlphaFoldDB" id="N0DXV8"/>
<protein>
    <recommendedName>
        <fullName evidence="3">SWIM-type domain-containing protein</fullName>
    </recommendedName>
</protein>
<dbReference type="Proteomes" id="UP000013167">
    <property type="component" value="Unassembled WGS sequence"/>
</dbReference>
<dbReference type="PROSITE" id="PS50966">
    <property type="entry name" value="ZF_SWIM"/>
    <property type="match status" value="1"/>
</dbReference>
<comment type="caution">
    <text evidence="4">The sequence shown here is derived from an EMBL/GenBank/DDBJ whole genome shotgun (WGS) entry which is preliminary data.</text>
</comment>
<dbReference type="EMBL" id="CAIZ01000022">
    <property type="protein sequence ID" value="CCH68782.1"/>
    <property type="molecule type" value="Genomic_DNA"/>
</dbReference>
<evidence type="ECO:0000259" key="3">
    <source>
        <dbReference type="PROSITE" id="PS50966"/>
    </source>
</evidence>
<proteinExistence type="predicted"/>
<name>N0DXV8_9MICO</name>
<feature type="compositionally biased region" description="Polar residues" evidence="2">
    <location>
        <begin position="16"/>
        <end position="26"/>
    </location>
</feature>
<gene>
    <name evidence="4" type="ORF">BN10_1180002</name>
</gene>
<sequence>MPRRPSRWGSVRVLSARTSAPAQGLTTAEGPLDGADDDDELSWAARCSCPVRADCKHAVATLVALRDAAGAPPAPTCRT</sequence>
<keyword evidence="1" id="KW-0479">Metal-binding</keyword>
<feature type="domain" description="SWIM-type" evidence="3">
    <location>
        <begin position="32"/>
        <end position="66"/>
    </location>
</feature>
<keyword evidence="1" id="KW-0862">Zinc</keyword>
<accession>N0DXV8</accession>
<keyword evidence="5" id="KW-1185">Reference proteome</keyword>
<dbReference type="OrthoDB" id="9816340at2"/>
<evidence type="ECO:0000256" key="1">
    <source>
        <dbReference type="PROSITE-ProRule" id="PRU00325"/>
    </source>
</evidence>
<dbReference type="GO" id="GO:0008270">
    <property type="term" value="F:zinc ion binding"/>
    <property type="evidence" value="ECO:0007669"/>
    <property type="project" value="UniProtKB-KW"/>
</dbReference>
<dbReference type="Pfam" id="PF04434">
    <property type="entry name" value="SWIM"/>
    <property type="match status" value="1"/>
</dbReference>
<feature type="region of interest" description="Disordered" evidence="2">
    <location>
        <begin position="1"/>
        <end position="36"/>
    </location>
</feature>
<evidence type="ECO:0000313" key="4">
    <source>
        <dbReference type="EMBL" id="CCH68782.1"/>
    </source>
</evidence>
<dbReference type="InterPro" id="IPR007527">
    <property type="entry name" value="Znf_SWIM"/>
</dbReference>
<dbReference type="HOGENOM" id="CLU_2604854_0_0_11"/>
<evidence type="ECO:0000256" key="2">
    <source>
        <dbReference type="SAM" id="MobiDB-lite"/>
    </source>
</evidence>
<reference evidence="4 5" key="1">
    <citation type="journal article" date="2013" name="ISME J.">
        <title>A metabolic model for members of the genus Tetrasphaera involved in enhanced biological phosphorus removal.</title>
        <authorList>
            <person name="Kristiansen R."/>
            <person name="Nguyen H.T.T."/>
            <person name="Saunders A.M."/>
            <person name="Nielsen J.L."/>
            <person name="Wimmer R."/>
            <person name="Le V.Q."/>
            <person name="McIlroy S.J."/>
            <person name="Petrovski S."/>
            <person name="Seviour R.J."/>
            <person name="Calteau A."/>
            <person name="Nielsen K.L."/>
            <person name="Nielsen P.H."/>
        </authorList>
    </citation>
    <scope>NUCLEOTIDE SEQUENCE [LARGE SCALE GENOMIC DNA]</scope>
    <source>
        <strain evidence="4 5">Lp2</strain>
    </source>
</reference>